<comment type="pathway">
    <text evidence="2 9">Amino-acid biosynthesis; L-tryptophan biosynthesis; L-tryptophan from chorismate: step 3/5.</text>
</comment>
<organism evidence="11 12">
    <name type="scientific">Fusibacillus kribbianus</name>
    <dbReference type="NCBI Taxonomy" id="3044208"/>
    <lineage>
        <taxon>Bacteria</taxon>
        <taxon>Bacillati</taxon>
        <taxon>Bacillota</taxon>
        <taxon>Clostridia</taxon>
        <taxon>Lachnospirales</taxon>
        <taxon>Lachnospiraceae</taxon>
        <taxon>Fusibacillus</taxon>
    </lineage>
</organism>
<evidence type="ECO:0000256" key="7">
    <source>
        <dbReference type="ARBA" id="ARBA00023141"/>
    </source>
</evidence>
<dbReference type="Gene3D" id="3.20.20.70">
    <property type="entry name" value="Aldolase class I"/>
    <property type="match status" value="1"/>
</dbReference>
<evidence type="ECO:0000256" key="5">
    <source>
        <dbReference type="ARBA" id="ARBA00022605"/>
    </source>
</evidence>
<evidence type="ECO:0000256" key="2">
    <source>
        <dbReference type="ARBA" id="ARBA00004664"/>
    </source>
</evidence>
<evidence type="ECO:0000313" key="12">
    <source>
        <dbReference type="Proteomes" id="UP001300383"/>
    </source>
</evidence>
<dbReference type="EMBL" id="JASGBQ010000021">
    <property type="protein sequence ID" value="MDI9242928.1"/>
    <property type="molecule type" value="Genomic_DNA"/>
</dbReference>
<evidence type="ECO:0000256" key="4">
    <source>
        <dbReference type="ARBA" id="ARBA00022272"/>
    </source>
</evidence>
<evidence type="ECO:0000256" key="1">
    <source>
        <dbReference type="ARBA" id="ARBA00001164"/>
    </source>
</evidence>
<dbReference type="RefSeq" id="WP_283231362.1">
    <property type="nucleotide sequence ID" value="NZ_JASGBQ010000021.1"/>
</dbReference>
<dbReference type="GO" id="GO:0004640">
    <property type="term" value="F:phosphoribosylanthranilate isomerase activity"/>
    <property type="evidence" value="ECO:0007669"/>
    <property type="project" value="UniProtKB-UniRule"/>
</dbReference>
<evidence type="ECO:0000256" key="6">
    <source>
        <dbReference type="ARBA" id="ARBA00022822"/>
    </source>
</evidence>
<sequence length="205" mass="22817">MTGIKLCGLTRLCDMEAANELKPEYIGFVFAAKSRRYVTPEQAAGLRQALDPAILAVGVFVNEDPERVAELLNEGIIDLAQLHGNETETYIKRLRQLTKKPLIQAFSVDSAQAVMQAQESTADYILLDSGRGGTGTVFDWDFLKQIKRPYFFAGGLDIGNVAEAVERFHPYAVDVSSGIETDGVKDREKMRQFVTIVRSGRRETR</sequence>
<dbReference type="SUPFAM" id="SSF51366">
    <property type="entry name" value="Ribulose-phoshate binding barrel"/>
    <property type="match status" value="1"/>
</dbReference>
<evidence type="ECO:0000259" key="10">
    <source>
        <dbReference type="Pfam" id="PF00697"/>
    </source>
</evidence>
<dbReference type="GO" id="GO:0000162">
    <property type="term" value="P:L-tryptophan biosynthetic process"/>
    <property type="evidence" value="ECO:0007669"/>
    <property type="project" value="UniProtKB-UniRule"/>
</dbReference>
<dbReference type="CDD" id="cd00405">
    <property type="entry name" value="PRAI"/>
    <property type="match status" value="1"/>
</dbReference>
<dbReference type="Pfam" id="PF00697">
    <property type="entry name" value="PRAI"/>
    <property type="match status" value="1"/>
</dbReference>
<proteinExistence type="inferred from homology"/>
<name>A0AAP4BD79_9FIRM</name>
<comment type="caution">
    <text evidence="11">The sequence shown here is derived from an EMBL/GenBank/DDBJ whole genome shotgun (WGS) entry which is preliminary data.</text>
</comment>
<dbReference type="EC" id="5.3.1.24" evidence="3 9"/>
<protein>
    <recommendedName>
        <fullName evidence="4 9">N-(5'-phosphoribosyl)anthranilate isomerase</fullName>
        <shortName evidence="9">PRAI</shortName>
        <ecNumber evidence="3 9">5.3.1.24</ecNumber>
    </recommendedName>
</protein>
<dbReference type="InterPro" id="IPR044643">
    <property type="entry name" value="TrpF_fam"/>
</dbReference>
<evidence type="ECO:0000256" key="3">
    <source>
        <dbReference type="ARBA" id="ARBA00012572"/>
    </source>
</evidence>
<comment type="catalytic activity">
    <reaction evidence="1 9">
        <text>N-(5-phospho-beta-D-ribosyl)anthranilate = 1-(2-carboxyphenylamino)-1-deoxy-D-ribulose 5-phosphate</text>
        <dbReference type="Rhea" id="RHEA:21540"/>
        <dbReference type="ChEBI" id="CHEBI:18277"/>
        <dbReference type="ChEBI" id="CHEBI:58613"/>
        <dbReference type="EC" id="5.3.1.24"/>
    </reaction>
</comment>
<dbReference type="InterPro" id="IPR011060">
    <property type="entry name" value="RibuloseP-bd_barrel"/>
</dbReference>
<keyword evidence="6 9" id="KW-0822">Tryptophan biosynthesis</keyword>
<dbReference type="PANTHER" id="PTHR42894">
    <property type="entry name" value="N-(5'-PHOSPHORIBOSYL)ANTHRANILATE ISOMERASE"/>
    <property type="match status" value="1"/>
</dbReference>
<dbReference type="InterPro" id="IPR001240">
    <property type="entry name" value="PRAI_dom"/>
</dbReference>
<dbReference type="InterPro" id="IPR013785">
    <property type="entry name" value="Aldolase_TIM"/>
</dbReference>
<evidence type="ECO:0000256" key="9">
    <source>
        <dbReference type="HAMAP-Rule" id="MF_00135"/>
    </source>
</evidence>
<feature type="domain" description="N-(5'phosphoribosyl) anthranilate isomerase (PRAI)" evidence="10">
    <location>
        <begin position="5"/>
        <end position="194"/>
    </location>
</feature>
<keyword evidence="12" id="KW-1185">Reference proteome</keyword>
<dbReference type="PANTHER" id="PTHR42894:SF1">
    <property type="entry name" value="N-(5'-PHOSPHORIBOSYL)ANTHRANILATE ISOMERASE"/>
    <property type="match status" value="1"/>
</dbReference>
<dbReference type="HAMAP" id="MF_00135">
    <property type="entry name" value="PRAI"/>
    <property type="match status" value="1"/>
</dbReference>
<accession>A0AAP4BD79</accession>
<reference evidence="11 12" key="1">
    <citation type="submission" date="2023-05" db="EMBL/GenBank/DDBJ databases">
        <title>[ruminococcus] sp. nov., isolated from a pig farm feces dump.</title>
        <authorList>
            <person name="Chang Y.-H."/>
        </authorList>
    </citation>
    <scope>NUCLEOTIDE SEQUENCE [LARGE SCALE GENOMIC DNA]</scope>
    <source>
        <strain evidence="11 12">YH-rum2234</strain>
    </source>
</reference>
<comment type="similarity">
    <text evidence="9">Belongs to the TrpF family.</text>
</comment>
<evidence type="ECO:0000313" key="11">
    <source>
        <dbReference type="EMBL" id="MDI9242928.1"/>
    </source>
</evidence>
<keyword evidence="7 9" id="KW-0057">Aromatic amino acid biosynthesis</keyword>
<keyword evidence="5 9" id="KW-0028">Amino-acid biosynthesis</keyword>
<gene>
    <name evidence="9" type="primary">trpF</name>
    <name evidence="11" type="ORF">QJ036_10670</name>
</gene>
<dbReference type="Proteomes" id="UP001300383">
    <property type="component" value="Unassembled WGS sequence"/>
</dbReference>
<evidence type="ECO:0000256" key="8">
    <source>
        <dbReference type="ARBA" id="ARBA00023235"/>
    </source>
</evidence>
<dbReference type="AlphaFoldDB" id="A0AAP4BD79"/>
<keyword evidence="8 9" id="KW-0413">Isomerase</keyword>